<dbReference type="AlphaFoldDB" id="A0A7R9GBS8"/>
<dbReference type="EMBL" id="OA882369">
    <property type="protein sequence ID" value="CAD7274964.1"/>
    <property type="molecule type" value="Genomic_DNA"/>
</dbReference>
<gene>
    <name evidence="2" type="ORF">NMOB1V02_LOCUS2774</name>
</gene>
<reference evidence="2" key="1">
    <citation type="submission" date="2020-11" db="EMBL/GenBank/DDBJ databases">
        <authorList>
            <person name="Tran Van P."/>
        </authorList>
    </citation>
    <scope>NUCLEOTIDE SEQUENCE</scope>
</reference>
<accession>A0A7R9GBS8</accession>
<proteinExistence type="predicted"/>
<sequence length="707" mass="81303">MPLEEMHLCDGGAIPATLRLLFNIKPKKEKKKKAVKKRRVKHVKNKPALEGQRLSHLGSRSGKHVVQQIVRRLLALKKYRQPVKFNGWEMDDHDVSYQAELDRVRANGNKMDFPPFFVKRYDPVKQVVECETFTVSLKKIPLQTEGVILSSNKKSNMSSEANDISSMNEDYVSVFSDDMNKTVTEGLVLDDGTVVIEDKMECFLTFKKYYNPQYIGNFTGQGVDGNLDVLYERGSSEPNWRGRYTEGMKPIRLPLLYASIESYATLFKLCICTLPITLISECGKYALYPQPKKNRGKDSKHREPDLSKPWDNLSDYDEHLPITKPRIQDRSYVEVKIKRFLVNGYVNRFCKRQNRAAFKQVGPKVYSHLIGSDMDTTELEEERKIKGKELLNLAFGRQLAATSEESNEAKDTSQRVKWIQKMLEDHLNLTPPPKNPLQAALGRDVKLPLENWDAVLILNNLLKESLKDSNKNKLFDETVSYYVRIGKKCCGNLQVRKYPSTKMVAKYVIDTLSEKMGDKHVVVAVGDLLFSPECRKQFLLEDRTKRFLTDSLHDLKAEANSVYHLLASVAKKFVECTQLCHREEHNVLAYQEKWGKFFSEWHRKGKHIVKSNTNIKKKPAVAQWDDDDEEYEDMMDTPEEEENSPQDSETYVPASQERQYAGTPAMKIDVGKYELFRRVIDAILDAVWFSWGLLVGVKLGSLKPICC</sequence>
<evidence type="ECO:0000256" key="1">
    <source>
        <dbReference type="SAM" id="MobiDB-lite"/>
    </source>
</evidence>
<evidence type="ECO:0000313" key="2">
    <source>
        <dbReference type="EMBL" id="CAD7274964.1"/>
    </source>
</evidence>
<feature type="compositionally biased region" description="Acidic residues" evidence="1">
    <location>
        <begin position="626"/>
        <end position="644"/>
    </location>
</feature>
<dbReference type="EMBL" id="CAJPEX010000332">
    <property type="protein sequence ID" value="CAG0915116.1"/>
    <property type="molecule type" value="Genomic_DNA"/>
</dbReference>
<keyword evidence="3" id="KW-1185">Reference proteome</keyword>
<dbReference type="Proteomes" id="UP000678499">
    <property type="component" value="Unassembled WGS sequence"/>
</dbReference>
<evidence type="ECO:0000313" key="3">
    <source>
        <dbReference type="Proteomes" id="UP000678499"/>
    </source>
</evidence>
<organism evidence="2">
    <name type="scientific">Notodromas monacha</name>
    <dbReference type="NCBI Taxonomy" id="399045"/>
    <lineage>
        <taxon>Eukaryota</taxon>
        <taxon>Metazoa</taxon>
        <taxon>Ecdysozoa</taxon>
        <taxon>Arthropoda</taxon>
        <taxon>Crustacea</taxon>
        <taxon>Oligostraca</taxon>
        <taxon>Ostracoda</taxon>
        <taxon>Podocopa</taxon>
        <taxon>Podocopida</taxon>
        <taxon>Cypridocopina</taxon>
        <taxon>Cypridoidea</taxon>
        <taxon>Cyprididae</taxon>
        <taxon>Notodromas</taxon>
    </lineage>
</organism>
<name>A0A7R9GBS8_9CRUS</name>
<protein>
    <submittedName>
        <fullName evidence="2">Uncharacterized protein</fullName>
    </submittedName>
</protein>
<feature type="region of interest" description="Disordered" evidence="1">
    <location>
        <begin position="626"/>
        <end position="658"/>
    </location>
</feature>